<organism evidence="1">
    <name type="scientific">Arundo donax</name>
    <name type="common">Giant reed</name>
    <name type="synonym">Donax arundinaceus</name>
    <dbReference type="NCBI Taxonomy" id="35708"/>
    <lineage>
        <taxon>Eukaryota</taxon>
        <taxon>Viridiplantae</taxon>
        <taxon>Streptophyta</taxon>
        <taxon>Embryophyta</taxon>
        <taxon>Tracheophyta</taxon>
        <taxon>Spermatophyta</taxon>
        <taxon>Magnoliopsida</taxon>
        <taxon>Liliopsida</taxon>
        <taxon>Poales</taxon>
        <taxon>Poaceae</taxon>
        <taxon>PACMAD clade</taxon>
        <taxon>Arundinoideae</taxon>
        <taxon>Arundineae</taxon>
        <taxon>Arundo</taxon>
    </lineage>
</organism>
<name>A0A0A9G442_ARUDO</name>
<sequence length="54" mass="6228">MKDSVHMVTRWIMSTDNPGDEITTLIKVRQPLQRTRKSDRLVVLTDKSNLKTSS</sequence>
<evidence type="ECO:0000313" key="1">
    <source>
        <dbReference type="EMBL" id="JAE15408.1"/>
    </source>
</evidence>
<accession>A0A0A9G442</accession>
<proteinExistence type="predicted"/>
<reference evidence="1" key="2">
    <citation type="journal article" date="2015" name="Data Brief">
        <title>Shoot transcriptome of the giant reed, Arundo donax.</title>
        <authorList>
            <person name="Barrero R.A."/>
            <person name="Guerrero F.D."/>
            <person name="Moolhuijzen P."/>
            <person name="Goolsby J.A."/>
            <person name="Tidwell J."/>
            <person name="Bellgard S.E."/>
            <person name="Bellgard M.I."/>
        </authorList>
    </citation>
    <scope>NUCLEOTIDE SEQUENCE</scope>
    <source>
        <tissue evidence="1">Shoot tissue taken approximately 20 cm above the soil surface</tissue>
    </source>
</reference>
<protein>
    <submittedName>
        <fullName evidence="1">Uncharacterized protein</fullName>
    </submittedName>
</protein>
<reference evidence="1" key="1">
    <citation type="submission" date="2014-09" db="EMBL/GenBank/DDBJ databases">
        <authorList>
            <person name="Magalhaes I.L.F."/>
            <person name="Oliveira U."/>
            <person name="Santos F.R."/>
            <person name="Vidigal T.H.D.A."/>
            <person name="Brescovit A.D."/>
            <person name="Santos A.J."/>
        </authorList>
    </citation>
    <scope>NUCLEOTIDE SEQUENCE</scope>
    <source>
        <tissue evidence="1">Shoot tissue taken approximately 20 cm above the soil surface</tissue>
    </source>
</reference>
<dbReference type="AlphaFoldDB" id="A0A0A9G442"/>
<dbReference type="EMBL" id="GBRH01182488">
    <property type="protein sequence ID" value="JAE15408.1"/>
    <property type="molecule type" value="Transcribed_RNA"/>
</dbReference>